<evidence type="ECO:0000313" key="2">
    <source>
        <dbReference type="EMBL" id="KAK8762148.1"/>
    </source>
</evidence>
<feature type="chain" id="PRO_5042822520" description="Secreted protein" evidence="1">
    <location>
        <begin position="20"/>
        <end position="138"/>
    </location>
</feature>
<dbReference type="EMBL" id="JARKHS020030428">
    <property type="protein sequence ID" value="KAK8762148.1"/>
    <property type="molecule type" value="Genomic_DNA"/>
</dbReference>
<reference evidence="2 3" key="1">
    <citation type="journal article" date="2023" name="Arcadia Sci">
        <title>De novo assembly of a long-read Amblyomma americanum tick genome.</title>
        <authorList>
            <person name="Chou S."/>
            <person name="Poskanzer K.E."/>
            <person name="Rollins M."/>
            <person name="Thuy-Boun P.S."/>
        </authorList>
    </citation>
    <scope>NUCLEOTIDE SEQUENCE [LARGE SCALE GENOMIC DNA]</scope>
    <source>
        <strain evidence="2">F_SG_1</strain>
        <tissue evidence="2">Salivary glands</tissue>
    </source>
</reference>
<comment type="caution">
    <text evidence="2">The sequence shown here is derived from an EMBL/GenBank/DDBJ whole genome shotgun (WGS) entry which is preliminary data.</text>
</comment>
<evidence type="ECO:0008006" key="4">
    <source>
        <dbReference type="Google" id="ProtNLM"/>
    </source>
</evidence>
<dbReference type="Proteomes" id="UP001321473">
    <property type="component" value="Unassembled WGS sequence"/>
</dbReference>
<evidence type="ECO:0000256" key="1">
    <source>
        <dbReference type="SAM" id="SignalP"/>
    </source>
</evidence>
<protein>
    <recommendedName>
        <fullName evidence="4">Secreted protein</fullName>
    </recommendedName>
</protein>
<sequence>MNQVVAVAVIFCCFTYVTANDNVDAVLDELKQLVRDLVSDKDKAQEYIGKIDSARECLSIAKDINPDVIKKLATGLIPTVTECGGKHMAIADPDERKEKMKACLQEKVDNFKASSGMTPEEIEVFEKTGQCIQEKVKQ</sequence>
<accession>A0AAQ4DI58</accession>
<dbReference type="AlphaFoldDB" id="A0AAQ4DI58"/>
<keyword evidence="3" id="KW-1185">Reference proteome</keyword>
<gene>
    <name evidence="2" type="ORF">V5799_026587</name>
</gene>
<feature type="signal peptide" evidence="1">
    <location>
        <begin position="1"/>
        <end position="19"/>
    </location>
</feature>
<organism evidence="2 3">
    <name type="scientific">Amblyomma americanum</name>
    <name type="common">Lone star tick</name>
    <dbReference type="NCBI Taxonomy" id="6943"/>
    <lineage>
        <taxon>Eukaryota</taxon>
        <taxon>Metazoa</taxon>
        <taxon>Ecdysozoa</taxon>
        <taxon>Arthropoda</taxon>
        <taxon>Chelicerata</taxon>
        <taxon>Arachnida</taxon>
        <taxon>Acari</taxon>
        <taxon>Parasitiformes</taxon>
        <taxon>Ixodida</taxon>
        <taxon>Ixodoidea</taxon>
        <taxon>Ixodidae</taxon>
        <taxon>Amblyomminae</taxon>
        <taxon>Amblyomma</taxon>
    </lineage>
</organism>
<name>A0AAQ4DI58_AMBAM</name>
<proteinExistence type="predicted"/>
<keyword evidence="1" id="KW-0732">Signal</keyword>
<evidence type="ECO:0000313" key="3">
    <source>
        <dbReference type="Proteomes" id="UP001321473"/>
    </source>
</evidence>